<proteinExistence type="predicted"/>
<keyword evidence="4" id="KW-1185">Reference proteome</keyword>
<keyword evidence="1" id="KW-0732">Signal</keyword>
<dbReference type="EMBL" id="RHGB01000007">
    <property type="protein sequence ID" value="RNL64765.1"/>
    <property type="molecule type" value="Genomic_DNA"/>
</dbReference>
<dbReference type="Proteomes" id="UP000274695">
    <property type="component" value="Unassembled WGS sequence"/>
</dbReference>
<evidence type="ECO:0000259" key="2">
    <source>
        <dbReference type="Pfam" id="PF00754"/>
    </source>
</evidence>
<feature type="signal peptide" evidence="1">
    <location>
        <begin position="1"/>
        <end position="23"/>
    </location>
</feature>
<organism evidence="3 4">
    <name type="scientific">Zhongshania marina</name>
    <dbReference type="NCBI Taxonomy" id="2304603"/>
    <lineage>
        <taxon>Bacteria</taxon>
        <taxon>Pseudomonadati</taxon>
        <taxon>Pseudomonadota</taxon>
        <taxon>Gammaproteobacteria</taxon>
        <taxon>Cellvibrionales</taxon>
        <taxon>Spongiibacteraceae</taxon>
        <taxon>Zhongshania</taxon>
    </lineage>
</organism>
<dbReference type="InterPro" id="IPR000421">
    <property type="entry name" value="FA58C"/>
</dbReference>
<gene>
    <name evidence="3" type="ORF">D0911_08350</name>
</gene>
<evidence type="ECO:0000313" key="3">
    <source>
        <dbReference type="EMBL" id="RNL64765.1"/>
    </source>
</evidence>
<comment type="caution">
    <text evidence="3">The sequence shown here is derived from an EMBL/GenBank/DDBJ whole genome shotgun (WGS) entry which is preliminary data.</text>
</comment>
<dbReference type="Pfam" id="PF00754">
    <property type="entry name" value="F5_F8_type_C"/>
    <property type="match status" value="1"/>
</dbReference>
<dbReference type="InterPro" id="IPR008979">
    <property type="entry name" value="Galactose-bd-like_sf"/>
</dbReference>
<feature type="domain" description="F5/8 type C" evidence="2">
    <location>
        <begin position="234"/>
        <end position="339"/>
    </location>
</feature>
<evidence type="ECO:0000313" key="4">
    <source>
        <dbReference type="Proteomes" id="UP000274695"/>
    </source>
</evidence>
<accession>A0ABX9W3I3</accession>
<name>A0ABX9W3I3_9GAMM</name>
<protein>
    <submittedName>
        <fullName evidence="3">Discoidin domain-containing protein</fullName>
    </submittedName>
</protein>
<sequence>MITKTKWMIATLMLSSGHLLANAFPPQAFVQAEERGQALLFTRLNNCYGITPAHVMGSDFFASLIGTGKNRPVGDADFLQKFGYDLSILYVSGSLSQNCGNNITDIPNLDDLLNGATRAVVSSVNNGGELTRQTQTVIDKGLIYFRLRPESPADRLYQGMSGSLVIVNEQAAGILQSVDAETGEGKVLRLDRALETVRPFFRSNDNDTKIIPTSVAQPSTSSKIEVIEWSEPPSSAEHRASLLVDKDEGYWRAGAIFPQSISLKTIGDELVAITKIELHADSISAKEELVKDVEILGSLDGERWNSIGSGTFVKSRPSLTIRFSPVKYRFFRVKVYSNWGGAHVSMGRISLGHGEML</sequence>
<feature type="chain" id="PRO_5047113885" evidence="1">
    <location>
        <begin position="24"/>
        <end position="357"/>
    </location>
</feature>
<reference evidence="3 4" key="1">
    <citation type="submission" date="2018-10" db="EMBL/GenBank/DDBJ databases">
        <title>Draft genome sequence of Zhongshania sp. DSW25-10.</title>
        <authorList>
            <person name="Oh J."/>
        </authorList>
    </citation>
    <scope>NUCLEOTIDE SEQUENCE [LARGE SCALE GENOMIC DNA]</scope>
    <source>
        <strain evidence="3 4">DSW25-10</strain>
    </source>
</reference>
<dbReference type="Gene3D" id="2.60.120.260">
    <property type="entry name" value="Galactose-binding domain-like"/>
    <property type="match status" value="1"/>
</dbReference>
<evidence type="ECO:0000256" key="1">
    <source>
        <dbReference type="SAM" id="SignalP"/>
    </source>
</evidence>
<dbReference type="SUPFAM" id="SSF49785">
    <property type="entry name" value="Galactose-binding domain-like"/>
    <property type="match status" value="1"/>
</dbReference>
<dbReference type="RefSeq" id="WP_123182245.1">
    <property type="nucleotide sequence ID" value="NZ_RHGB01000007.1"/>
</dbReference>